<dbReference type="Proteomes" id="UP000266568">
    <property type="component" value="Unassembled WGS sequence"/>
</dbReference>
<dbReference type="Pfam" id="PF03795">
    <property type="entry name" value="YCII"/>
    <property type="match status" value="1"/>
</dbReference>
<evidence type="ECO:0000313" key="3">
    <source>
        <dbReference type="EMBL" id="RIA37727.1"/>
    </source>
</evidence>
<accession>A0A397NRB1</accession>
<proteinExistence type="inferred from homology"/>
<dbReference type="AlphaFoldDB" id="A0A397NRB1"/>
<reference evidence="3 4" key="1">
    <citation type="submission" date="2018-08" db="EMBL/GenBank/DDBJ databases">
        <title>Genomic Encyclopedia of Type Strains, Phase IV (KMG-IV): sequencing the most valuable type-strain genomes for metagenomic binning, comparative biology and taxonomic classification.</title>
        <authorList>
            <person name="Goeker M."/>
        </authorList>
    </citation>
    <scope>NUCLEOTIDE SEQUENCE [LARGE SCALE GENOMIC DNA]</scope>
    <source>
        <strain evidence="3 4">DSM 25527</strain>
    </source>
</reference>
<protein>
    <submittedName>
        <fullName evidence="3">Uncharacterized protein YciI</fullName>
    </submittedName>
</protein>
<sequence length="104" mass="10795">MADAYRTDGPLSIIVLTYIAPLDAVDAQLKAHVAWLRARFDDGVFLIAGRRDPRVGGVIVAHGAADKVAEVAGTDPFVTSGVATVEVVPFNATLAAPEIVGLLA</sequence>
<dbReference type="InterPro" id="IPR005545">
    <property type="entry name" value="YCII"/>
</dbReference>
<gene>
    <name evidence="3" type="ORF">DFR49_3615</name>
</gene>
<dbReference type="PANTHER" id="PTHR37828">
    <property type="entry name" value="GSR2449 PROTEIN"/>
    <property type="match status" value="1"/>
</dbReference>
<keyword evidence="4" id="KW-1185">Reference proteome</keyword>
<feature type="domain" description="YCII-related" evidence="2">
    <location>
        <begin position="16"/>
        <end position="91"/>
    </location>
</feature>
<comment type="caution">
    <text evidence="3">The sequence shown here is derived from an EMBL/GenBank/DDBJ whole genome shotgun (WGS) entry which is preliminary data.</text>
</comment>
<evidence type="ECO:0000259" key="2">
    <source>
        <dbReference type="Pfam" id="PF03795"/>
    </source>
</evidence>
<evidence type="ECO:0000256" key="1">
    <source>
        <dbReference type="ARBA" id="ARBA00007689"/>
    </source>
</evidence>
<comment type="similarity">
    <text evidence="1">Belongs to the YciI family.</text>
</comment>
<dbReference type="SUPFAM" id="SSF54909">
    <property type="entry name" value="Dimeric alpha+beta barrel"/>
    <property type="match status" value="1"/>
</dbReference>
<organism evidence="3 4">
    <name type="scientific">Hephaestia caeni</name>
    <dbReference type="NCBI Taxonomy" id="645617"/>
    <lineage>
        <taxon>Bacteria</taxon>
        <taxon>Pseudomonadati</taxon>
        <taxon>Pseudomonadota</taxon>
        <taxon>Alphaproteobacteria</taxon>
        <taxon>Sphingomonadales</taxon>
        <taxon>Sphingomonadaceae</taxon>
        <taxon>Hephaestia</taxon>
    </lineage>
</organism>
<dbReference type="PANTHER" id="PTHR37828:SF1">
    <property type="entry name" value="YCII-RELATED DOMAIN-CONTAINING PROTEIN"/>
    <property type="match status" value="1"/>
</dbReference>
<dbReference type="InterPro" id="IPR011008">
    <property type="entry name" value="Dimeric_a/b-barrel"/>
</dbReference>
<dbReference type="Gene3D" id="3.30.70.1060">
    <property type="entry name" value="Dimeric alpha+beta barrel"/>
    <property type="match status" value="1"/>
</dbReference>
<name>A0A397NRB1_9SPHN</name>
<evidence type="ECO:0000313" key="4">
    <source>
        <dbReference type="Proteomes" id="UP000266568"/>
    </source>
</evidence>
<dbReference type="RefSeq" id="WP_119036997.1">
    <property type="nucleotide sequence ID" value="NZ_QXDC01000004.1"/>
</dbReference>
<dbReference type="EMBL" id="QXDC01000004">
    <property type="protein sequence ID" value="RIA37727.1"/>
    <property type="molecule type" value="Genomic_DNA"/>
</dbReference>
<dbReference type="OrthoDB" id="9814407at2"/>